<keyword evidence="7" id="KW-1185">Reference proteome</keyword>
<dbReference type="GO" id="GO:0005634">
    <property type="term" value="C:nucleus"/>
    <property type="evidence" value="ECO:0007669"/>
    <property type="project" value="TreeGrafter"/>
</dbReference>
<dbReference type="EMBL" id="GL377311">
    <property type="protein sequence ID" value="EFI93056.1"/>
    <property type="molecule type" value="Genomic_DNA"/>
</dbReference>
<dbReference type="InParanoid" id="D8QF28"/>
<dbReference type="PROSITE" id="PS01360">
    <property type="entry name" value="ZF_MYND_1"/>
    <property type="match status" value="1"/>
</dbReference>
<feature type="domain" description="MYND-type" evidence="5">
    <location>
        <begin position="103"/>
        <end position="145"/>
    </location>
</feature>
<evidence type="ECO:0000256" key="2">
    <source>
        <dbReference type="ARBA" id="ARBA00022771"/>
    </source>
</evidence>
<dbReference type="AlphaFoldDB" id="D8QF28"/>
<dbReference type="RefSeq" id="XP_003027959.1">
    <property type="nucleotide sequence ID" value="XM_003027913.1"/>
</dbReference>
<keyword evidence="2 4" id="KW-0863">Zinc-finger</keyword>
<dbReference type="OMA" id="CWVTIEG"/>
<dbReference type="Proteomes" id="UP000007431">
    <property type="component" value="Unassembled WGS sequence"/>
</dbReference>
<dbReference type="InterPro" id="IPR002893">
    <property type="entry name" value="Znf_MYND"/>
</dbReference>
<evidence type="ECO:0000259" key="5">
    <source>
        <dbReference type="PROSITE" id="PS50865"/>
    </source>
</evidence>
<reference evidence="6 7" key="1">
    <citation type="journal article" date="2010" name="Nat. Biotechnol.">
        <title>Genome sequence of the model mushroom Schizophyllum commune.</title>
        <authorList>
            <person name="Ohm R.A."/>
            <person name="de Jong J.F."/>
            <person name="Lugones L.G."/>
            <person name="Aerts A."/>
            <person name="Kothe E."/>
            <person name="Stajich J.E."/>
            <person name="de Vries R.P."/>
            <person name="Record E."/>
            <person name="Levasseur A."/>
            <person name="Baker S.E."/>
            <person name="Bartholomew K.A."/>
            <person name="Coutinho P.M."/>
            <person name="Erdmann S."/>
            <person name="Fowler T.J."/>
            <person name="Gathman A.C."/>
            <person name="Lombard V."/>
            <person name="Henrissat B."/>
            <person name="Knabe N."/>
            <person name="Kuees U."/>
            <person name="Lilly W.W."/>
            <person name="Lindquist E."/>
            <person name="Lucas S."/>
            <person name="Magnuson J.K."/>
            <person name="Piumi F."/>
            <person name="Raudaskoski M."/>
            <person name="Salamov A."/>
            <person name="Schmutz J."/>
            <person name="Schwarze F.W.M.R."/>
            <person name="vanKuyk P.A."/>
            <person name="Horton J.S."/>
            <person name="Grigoriev I.V."/>
            <person name="Woesten H.A.B."/>
        </authorList>
    </citation>
    <scope>NUCLEOTIDE SEQUENCE [LARGE SCALE GENOMIC DNA]</scope>
    <source>
        <strain evidence="7">H4-8 / FGSC 9210</strain>
    </source>
</reference>
<protein>
    <recommendedName>
        <fullName evidence="5">MYND-type domain-containing protein</fullName>
    </recommendedName>
</protein>
<dbReference type="Gene3D" id="6.10.140.2220">
    <property type="match status" value="1"/>
</dbReference>
<dbReference type="PANTHER" id="PTHR10237">
    <property type="entry name" value="DEFORMED EPIDERMAL AUTOREGULATORY FACTOR 1 HOMOLOG SUPPRESSIN"/>
    <property type="match status" value="1"/>
</dbReference>
<dbReference type="eggNOG" id="ENOG502T246">
    <property type="taxonomic scope" value="Eukaryota"/>
</dbReference>
<dbReference type="InterPro" id="IPR024119">
    <property type="entry name" value="TF_DEAF-1"/>
</dbReference>
<evidence type="ECO:0000256" key="4">
    <source>
        <dbReference type="PROSITE-ProRule" id="PRU00134"/>
    </source>
</evidence>
<keyword evidence="3" id="KW-0862">Zinc</keyword>
<accession>D8QF28</accession>
<evidence type="ECO:0000256" key="1">
    <source>
        <dbReference type="ARBA" id="ARBA00022723"/>
    </source>
</evidence>
<dbReference type="SUPFAM" id="SSF144232">
    <property type="entry name" value="HIT/MYND zinc finger-like"/>
    <property type="match status" value="1"/>
</dbReference>
<dbReference type="PROSITE" id="PS50865">
    <property type="entry name" value="ZF_MYND_2"/>
    <property type="match status" value="1"/>
</dbReference>
<gene>
    <name evidence="6" type="ORF">SCHCODRAFT_112466</name>
</gene>
<evidence type="ECO:0000313" key="7">
    <source>
        <dbReference type="Proteomes" id="UP000007431"/>
    </source>
</evidence>
<sequence length="606" mass="67687">MNEPLLRELERGFAELLLNSSRVANAPQTAANDPDTRTFPSNCNQESTTTLDATAQINPTACVRERLPQIANYIDQLDHRGKKLARDDRNTRRKQERENRTLCVSCKQRKPPGTAMFTCSLCKSVNYCSKQCQRDDWTSVHRQECTTFAHPPLAKSFDTSHRLDVPWPIDPVFASTHEDGVGIWVSVSTSEDMSALLQTACTPPEGLKTGPQPYGPPSFLRWAGLRPDSPQKREWGIEVKKYIGPTLANLRFVIQNRRRDGRALVVTGAETALVAFDHLKGCILLEDLSEVMFETIGEGKQLMHVLPWRDYNKRFRVSILEINGTLASHGHFSPTTDEYVCADRPTGPPWERVVNWDMADIALAPGDFVVFCAQYRVGDGHSCDTYPEAMTRCGGVIAQCYLTDAKGTDCDWCGSAGRQMLLSRALAHGRAGLPPNVIVLRADIDHDYLDEYYKPYFEEGLNAFSAQRYGKAAKAQSDRLKKSGPEEFERMLDTLPPDARRMFVGMYSSMTVECMHAGSAPGICVNTWSPSNPEDKLWQCETAKHAETLACRSLFHKMSYQISNLIGFVDGGREEVTRDIVSSPDDEPTDIALLPILAREPVVNGT</sequence>
<dbReference type="VEuPathDB" id="FungiDB:SCHCODRAFT_02692194"/>
<dbReference type="HOGENOM" id="CLU_450677_0_0_1"/>
<dbReference type="GO" id="GO:0000981">
    <property type="term" value="F:DNA-binding transcription factor activity, RNA polymerase II-specific"/>
    <property type="evidence" value="ECO:0007669"/>
    <property type="project" value="TreeGrafter"/>
</dbReference>
<proteinExistence type="predicted"/>
<organism evidence="7">
    <name type="scientific">Schizophyllum commune (strain H4-8 / FGSC 9210)</name>
    <name type="common">Split gill fungus</name>
    <dbReference type="NCBI Taxonomy" id="578458"/>
    <lineage>
        <taxon>Eukaryota</taxon>
        <taxon>Fungi</taxon>
        <taxon>Dikarya</taxon>
        <taxon>Basidiomycota</taxon>
        <taxon>Agaricomycotina</taxon>
        <taxon>Agaricomycetes</taxon>
        <taxon>Agaricomycetidae</taxon>
        <taxon>Agaricales</taxon>
        <taxon>Schizophyllaceae</taxon>
        <taxon>Schizophyllum</taxon>
    </lineage>
</organism>
<feature type="non-terminal residue" evidence="6">
    <location>
        <position position="606"/>
    </location>
</feature>
<dbReference type="Pfam" id="PF01753">
    <property type="entry name" value="zf-MYND"/>
    <property type="match status" value="1"/>
</dbReference>
<name>D8QF28_SCHCM</name>
<keyword evidence="1" id="KW-0479">Metal-binding</keyword>
<dbReference type="GeneID" id="9592013"/>
<evidence type="ECO:0000256" key="3">
    <source>
        <dbReference type="ARBA" id="ARBA00022833"/>
    </source>
</evidence>
<evidence type="ECO:0000313" key="6">
    <source>
        <dbReference type="EMBL" id="EFI93056.1"/>
    </source>
</evidence>
<dbReference type="OrthoDB" id="194358at2759"/>
<dbReference type="PANTHER" id="PTHR10237:SF15">
    <property type="entry name" value="LD37257P"/>
    <property type="match status" value="1"/>
</dbReference>
<dbReference type="KEGG" id="scm:SCHCO_02692194"/>
<dbReference type="GO" id="GO:0008270">
    <property type="term" value="F:zinc ion binding"/>
    <property type="evidence" value="ECO:0007669"/>
    <property type="project" value="UniProtKB-KW"/>
</dbReference>